<evidence type="ECO:0000313" key="9">
    <source>
        <dbReference type="Ensembl" id="ENSSPUP00000025216.1"/>
    </source>
</evidence>
<sequence length="178" mass="19296">MVGPFSPADTRAMSGCAFPPAAQICPGAPCLKVVSVPGRWRRCCTPCSTTSTGSRRPQWKRRASGRMWSGSSTMAPRSRPAVRSASTASTAASVAGTEQYSPCSPDGSKYIFVVRTLTGDFTAGQQDMRAPPLRQDGAVPRRYDSVVDNPSKPSIFVIFNDTQAYPKYLITCQRTHQR</sequence>
<protein>
    <recommendedName>
        <fullName evidence="8">PARP catalytic domain-containing protein</fullName>
    </recommendedName>
</protein>
<dbReference type="GO" id="GO:1990404">
    <property type="term" value="F:NAD+-protein mono-ADP-ribosyltransferase activity"/>
    <property type="evidence" value="ECO:0007669"/>
    <property type="project" value="TreeGrafter"/>
</dbReference>
<dbReference type="Ensembl" id="ENSSPUT00000026913.1">
    <property type="protein sequence ID" value="ENSSPUP00000025216.1"/>
    <property type="gene ID" value="ENSSPUG00000019312.1"/>
</dbReference>
<evidence type="ECO:0000256" key="5">
    <source>
        <dbReference type="ARBA" id="ARBA00023242"/>
    </source>
</evidence>
<keyword evidence="2" id="KW-0328">Glycosyltransferase</keyword>
<keyword evidence="3" id="KW-0808">Transferase</keyword>
<evidence type="ECO:0000256" key="4">
    <source>
        <dbReference type="ARBA" id="ARBA00023027"/>
    </source>
</evidence>
<comment type="similarity">
    <text evidence="6">Belongs to the ARTD/PARP family.</text>
</comment>
<dbReference type="GO" id="GO:0070212">
    <property type="term" value="P:protein poly-ADP-ribosylation"/>
    <property type="evidence" value="ECO:0007669"/>
    <property type="project" value="TreeGrafter"/>
</dbReference>
<dbReference type="GO" id="GO:0003714">
    <property type="term" value="F:transcription corepressor activity"/>
    <property type="evidence" value="ECO:0007669"/>
    <property type="project" value="TreeGrafter"/>
</dbReference>
<dbReference type="Gene3D" id="3.90.228.10">
    <property type="match status" value="1"/>
</dbReference>
<accession>A0A8D0HVP8</accession>
<dbReference type="PANTHER" id="PTHR14453:SF94">
    <property type="entry name" value="PROTEIN MONO-ADP-RIBOSYLTRANSFERASE PARP10"/>
    <property type="match status" value="1"/>
</dbReference>
<evidence type="ECO:0000256" key="2">
    <source>
        <dbReference type="ARBA" id="ARBA00022676"/>
    </source>
</evidence>
<evidence type="ECO:0000256" key="1">
    <source>
        <dbReference type="ARBA" id="ARBA00004123"/>
    </source>
</evidence>
<reference evidence="9" key="2">
    <citation type="submission" date="2025-09" db="UniProtKB">
        <authorList>
            <consortium name="Ensembl"/>
        </authorList>
    </citation>
    <scope>IDENTIFICATION</scope>
</reference>
<feature type="region of interest" description="Disordered" evidence="7">
    <location>
        <begin position="47"/>
        <end position="91"/>
    </location>
</feature>
<dbReference type="GO" id="GO:0005737">
    <property type="term" value="C:cytoplasm"/>
    <property type="evidence" value="ECO:0007669"/>
    <property type="project" value="TreeGrafter"/>
</dbReference>
<keyword evidence="5" id="KW-0539">Nucleus</keyword>
<dbReference type="Proteomes" id="UP000694392">
    <property type="component" value="Unplaced"/>
</dbReference>
<reference evidence="9" key="1">
    <citation type="submission" date="2025-08" db="UniProtKB">
        <authorList>
            <consortium name="Ensembl"/>
        </authorList>
    </citation>
    <scope>IDENTIFICATION</scope>
</reference>
<dbReference type="PROSITE" id="PS51059">
    <property type="entry name" value="PARP_CATALYTIC"/>
    <property type="match status" value="1"/>
</dbReference>
<evidence type="ECO:0000313" key="10">
    <source>
        <dbReference type="Proteomes" id="UP000694392"/>
    </source>
</evidence>
<name>A0A8D0HVP8_SPHPU</name>
<dbReference type="GO" id="GO:0003950">
    <property type="term" value="F:NAD+ poly-ADP-ribosyltransferase activity"/>
    <property type="evidence" value="ECO:0007669"/>
    <property type="project" value="InterPro"/>
</dbReference>
<feature type="domain" description="PARP catalytic" evidence="8">
    <location>
        <begin position="1"/>
        <end position="178"/>
    </location>
</feature>
<dbReference type="GO" id="GO:0005634">
    <property type="term" value="C:nucleus"/>
    <property type="evidence" value="ECO:0007669"/>
    <property type="project" value="UniProtKB-SubCell"/>
</dbReference>
<dbReference type="InterPro" id="IPR012317">
    <property type="entry name" value="Poly(ADP-ribose)pol_cat_dom"/>
</dbReference>
<feature type="compositionally biased region" description="Low complexity" evidence="7">
    <location>
        <begin position="47"/>
        <end position="56"/>
    </location>
</feature>
<dbReference type="InterPro" id="IPR052056">
    <property type="entry name" value="Mono-ARTD/PARP"/>
</dbReference>
<keyword evidence="4" id="KW-0520">NAD</keyword>
<dbReference type="GeneTree" id="ENSGT00940000162035"/>
<dbReference type="SUPFAM" id="SSF56399">
    <property type="entry name" value="ADP-ribosylation"/>
    <property type="match status" value="1"/>
</dbReference>
<evidence type="ECO:0000259" key="8">
    <source>
        <dbReference type="PROSITE" id="PS51059"/>
    </source>
</evidence>
<organism evidence="9 10">
    <name type="scientific">Sphenodon punctatus</name>
    <name type="common">Tuatara</name>
    <name type="synonym">Hatteria punctata</name>
    <dbReference type="NCBI Taxonomy" id="8508"/>
    <lineage>
        <taxon>Eukaryota</taxon>
        <taxon>Metazoa</taxon>
        <taxon>Chordata</taxon>
        <taxon>Craniata</taxon>
        <taxon>Vertebrata</taxon>
        <taxon>Euteleostomi</taxon>
        <taxon>Lepidosauria</taxon>
        <taxon>Sphenodontia</taxon>
        <taxon>Sphenodontidae</taxon>
        <taxon>Sphenodon</taxon>
    </lineage>
</organism>
<proteinExistence type="inferred from homology"/>
<evidence type="ECO:0000256" key="7">
    <source>
        <dbReference type="SAM" id="MobiDB-lite"/>
    </source>
</evidence>
<feature type="compositionally biased region" description="Low complexity" evidence="7">
    <location>
        <begin position="75"/>
        <end position="91"/>
    </location>
</feature>
<dbReference type="AlphaFoldDB" id="A0A8D0HVP8"/>
<keyword evidence="10" id="KW-1185">Reference proteome</keyword>
<dbReference type="PANTHER" id="PTHR14453">
    <property type="entry name" value="PARP/ZINC FINGER CCCH TYPE DOMAIN CONTAINING PROTEIN"/>
    <property type="match status" value="1"/>
</dbReference>
<comment type="subcellular location">
    <subcellularLocation>
        <location evidence="1">Nucleus</location>
    </subcellularLocation>
</comment>
<dbReference type="GO" id="GO:0010629">
    <property type="term" value="P:negative regulation of gene expression"/>
    <property type="evidence" value="ECO:0007669"/>
    <property type="project" value="TreeGrafter"/>
</dbReference>
<evidence type="ECO:0000256" key="3">
    <source>
        <dbReference type="ARBA" id="ARBA00022679"/>
    </source>
</evidence>
<evidence type="ECO:0000256" key="6">
    <source>
        <dbReference type="ARBA" id="ARBA00024347"/>
    </source>
</evidence>